<dbReference type="EMBL" id="KN833865">
    <property type="protein sequence ID" value="KIK16194.1"/>
    <property type="molecule type" value="Genomic_DNA"/>
</dbReference>
<name>A0A0C9YQU6_9AGAM</name>
<reference evidence="3" key="2">
    <citation type="submission" date="2015-01" db="EMBL/GenBank/DDBJ databases">
        <title>Evolutionary Origins and Diversification of the Mycorrhizal Mutualists.</title>
        <authorList>
            <consortium name="DOE Joint Genome Institute"/>
            <consortium name="Mycorrhizal Genomics Consortium"/>
            <person name="Kohler A."/>
            <person name="Kuo A."/>
            <person name="Nagy L.G."/>
            <person name="Floudas D."/>
            <person name="Copeland A."/>
            <person name="Barry K.W."/>
            <person name="Cichocki N."/>
            <person name="Veneault-Fourrey C."/>
            <person name="LaButti K."/>
            <person name="Lindquist E.A."/>
            <person name="Lipzen A."/>
            <person name="Lundell T."/>
            <person name="Morin E."/>
            <person name="Murat C."/>
            <person name="Riley R."/>
            <person name="Ohm R."/>
            <person name="Sun H."/>
            <person name="Tunlid A."/>
            <person name="Henrissat B."/>
            <person name="Grigoriev I.V."/>
            <person name="Hibbett D.S."/>
            <person name="Martin F."/>
        </authorList>
    </citation>
    <scope>NUCLEOTIDE SEQUENCE [LARGE SCALE GENOMIC DNA]</scope>
    <source>
        <strain evidence="3">441</strain>
    </source>
</reference>
<organism evidence="2 3">
    <name type="scientific">Pisolithus microcarpus 441</name>
    <dbReference type="NCBI Taxonomy" id="765257"/>
    <lineage>
        <taxon>Eukaryota</taxon>
        <taxon>Fungi</taxon>
        <taxon>Dikarya</taxon>
        <taxon>Basidiomycota</taxon>
        <taxon>Agaricomycotina</taxon>
        <taxon>Agaricomycetes</taxon>
        <taxon>Agaricomycetidae</taxon>
        <taxon>Boletales</taxon>
        <taxon>Sclerodermatineae</taxon>
        <taxon>Pisolithaceae</taxon>
        <taxon>Pisolithus</taxon>
    </lineage>
</organism>
<accession>A0A0C9YQU6</accession>
<dbReference type="Proteomes" id="UP000054018">
    <property type="component" value="Unassembled WGS sequence"/>
</dbReference>
<feature type="region of interest" description="Disordered" evidence="1">
    <location>
        <begin position="1"/>
        <end position="20"/>
    </location>
</feature>
<reference evidence="2 3" key="1">
    <citation type="submission" date="2014-04" db="EMBL/GenBank/DDBJ databases">
        <authorList>
            <consortium name="DOE Joint Genome Institute"/>
            <person name="Kuo A."/>
            <person name="Kohler A."/>
            <person name="Costa M.D."/>
            <person name="Nagy L.G."/>
            <person name="Floudas D."/>
            <person name="Copeland A."/>
            <person name="Barry K.W."/>
            <person name="Cichocki N."/>
            <person name="Veneault-Fourrey C."/>
            <person name="LaButti K."/>
            <person name="Lindquist E.A."/>
            <person name="Lipzen A."/>
            <person name="Lundell T."/>
            <person name="Morin E."/>
            <person name="Murat C."/>
            <person name="Sun H."/>
            <person name="Tunlid A."/>
            <person name="Henrissat B."/>
            <person name="Grigoriev I.V."/>
            <person name="Hibbett D.S."/>
            <person name="Martin F."/>
            <person name="Nordberg H.P."/>
            <person name="Cantor M.N."/>
            <person name="Hua S.X."/>
        </authorList>
    </citation>
    <scope>NUCLEOTIDE SEQUENCE [LARGE SCALE GENOMIC DNA]</scope>
    <source>
        <strain evidence="2 3">441</strain>
    </source>
</reference>
<protein>
    <submittedName>
        <fullName evidence="2">Uncharacterized protein</fullName>
    </submittedName>
</protein>
<dbReference type="HOGENOM" id="CLU_2997309_0_0_1"/>
<evidence type="ECO:0000313" key="3">
    <source>
        <dbReference type="Proteomes" id="UP000054018"/>
    </source>
</evidence>
<gene>
    <name evidence="2" type="ORF">PISMIDRAFT_686588</name>
</gene>
<proteinExistence type="predicted"/>
<evidence type="ECO:0000313" key="2">
    <source>
        <dbReference type="EMBL" id="KIK16194.1"/>
    </source>
</evidence>
<keyword evidence="3" id="KW-1185">Reference proteome</keyword>
<sequence>MADSSAPYSYDFRRRRGPAKSGALRQSTLIKSTISAAGWFSIMFVVCSSPENRSPCT</sequence>
<evidence type="ECO:0000256" key="1">
    <source>
        <dbReference type="SAM" id="MobiDB-lite"/>
    </source>
</evidence>
<dbReference type="AlphaFoldDB" id="A0A0C9YQU6"/>